<accession>A0AAN8XS24</accession>
<dbReference type="EMBL" id="JAWJWE010000001">
    <property type="protein sequence ID" value="KAK6644037.1"/>
    <property type="molecule type" value="Genomic_DNA"/>
</dbReference>
<keyword evidence="3" id="KW-0333">Golgi apparatus</keyword>
<evidence type="ECO:0000256" key="4">
    <source>
        <dbReference type="ARBA" id="ARBA00023136"/>
    </source>
</evidence>
<dbReference type="GO" id="GO:0017119">
    <property type="term" value="C:Golgi transport complex"/>
    <property type="evidence" value="ECO:0007669"/>
    <property type="project" value="InterPro"/>
</dbReference>
<comment type="subcellular location">
    <subcellularLocation>
        <location evidence="1">Golgi apparatus membrane</location>
        <topology evidence="1">Peripheral membrane protein</topology>
    </subcellularLocation>
</comment>
<proteinExistence type="predicted"/>
<dbReference type="GO" id="GO:0006891">
    <property type="term" value="P:intra-Golgi vesicle-mediated transport"/>
    <property type="evidence" value="ECO:0007669"/>
    <property type="project" value="InterPro"/>
</dbReference>
<dbReference type="InterPro" id="IPR019465">
    <property type="entry name" value="Cog5"/>
</dbReference>
<organism evidence="8 9">
    <name type="scientific">Polyplax serrata</name>
    <name type="common">Common mouse louse</name>
    <dbReference type="NCBI Taxonomy" id="468196"/>
    <lineage>
        <taxon>Eukaryota</taxon>
        <taxon>Metazoa</taxon>
        <taxon>Ecdysozoa</taxon>
        <taxon>Arthropoda</taxon>
        <taxon>Hexapoda</taxon>
        <taxon>Insecta</taxon>
        <taxon>Pterygota</taxon>
        <taxon>Neoptera</taxon>
        <taxon>Paraneoptera</taxon>
        <taxon>Psocodea</taxon>
        <taxon>Troctomorpha</taxon>
        <taxon>Phthiraptera</taxon>
        <taxon>Anoplura</taxon>
        <taxon>Polyplacidae</taxon>
        <taxon>Polyplax</taxon>
    </lineage>
</organism>
<evidence type="ECO:0000259" key="6">
    <source>
        <dbReference type="Pfam" id="PF10392"/>
    </source>
</evidence>
<evidence type="ECO:0000313" key="8">
    <source>
        <dbReference type="EMBL" id="KAK6644037.1"/>
    </source>
</evidence>
<keyword evidence="4" id="KW-0472">Membrane</keyword>
<evidence type="ECO:0000256" key="3">
    <source>
        <dbReference type="ARBA" id="ARBA00023034"/>
    </source>
</evidence>
<dbReference type="Proteomes" id="UP001372834">
    <property type="component" value="Unassembled WGS sequence"/>
</dbReference>
<evidence type="ECO:0000256" key="2">
    <source>
        <dbReference type="ARBA" id="ARBA00020974"/>
    </source>
</evidence>
<dbReference type="Pfam" id="PF20649">
    <property type="entry name" value="COG5_C"/>
    <property type="match status" value="1"/>
</dbReference>
<protein>
    <recommendedName>
        <fullName evidence="2">Conserved oligomeric Golgi complex subunit 5</fullName>
    </recommendedName>
</protein>
<evidence type="ECO:0000259" key="7">
    <source>
        <dbReference type="Pfam" id="PF20649"/>
    </source>
</evidence>
<dbReference type="PANTHER" id="PTHR13228:SF3">
    <property type="entry name" value="CONSERVED OLIGOMERIC GOLGI COMPLEX SUBUNIT 5"/>
    <property type="match status" value="1"/>
</dbReference>
<sequence>MTVEKSVLEIMGNDDFLKHFINPVEGNVSLEKCTQILSVSEQIAKLSEGIDNLNTELQKQVSENHDDLLFHASWIEKLEDVLEMMSAHVQSLLSGAERISSQIVQPYQQMEEKFLRMENILKTLNILRRITRIQVVSHRLPPHVTSDSDILKISQNIKELDKLWNEIDLSNIKILEPNEKRLKTIKNEVSERAKVQLMTGIKKQKLQHLTEAVQIFYDLNMLVETVKGFISSSVDEMKKVIDENIGALLDSSRPKGSLSGDKSKRGPGKAAMPAVGNASSFRPRLWSALDEIFDNIYTYAIEVEFLESSLHQNRSDYLSVKSHTYIEVFPENYRNITHQYWIMVNTYLEQQLNKCSKNCKFVREALEGEYPRFLRLYMDLCKKLQTSDKPENFNYKFSICKSVITPFEQSYLCNLDSVVSYPVHNMFSSDGTPKPVPTTEDIDSLIRIIRSELSVALFDSNLSSTIARNITKSIGIFCNLCEEHIVEQGSDATQVIGVRKTVQDRNIEVANRLEYLKVKLNNVTANLGKNTEAAEILNLSLVTYADSLITKIITTMLDSVKQAIKKIILTMHVEDFSSQGEKPNSISLYMKELTAFVSRAFNTYLKPFESQDVLKKCCVEYGMNCVEFFLRNISVVRPLGAGGRMRLTADCNEFEFAMSPLLGEEPKSYRMLRLFKLMLTQSPQEILNNPAVGDTVPYSLILFYLFSFAPDEMKSPHESGVDPKIKSMDTLLDYLDSHQSEWERIDLINRVMAKYCESVRQVPGKNFDPVYGVMAHLIQRFRSVK</sequence>
<feature type="domain" description="Conserved oligomeric Golgi complex subunit 5 helical" evidence="7">
    <location>
        <begin position="169"/>
        <end position="380"/>
    </location>
</feature>
<feature type="region of interest" description="Disordered" evidence="5">
    <location>
        <begin position="252"/>
        <end position="275"/>
    </location>
</feature>
<feature type="domain" description="Conserved oligomeric Golgi complex subunit 5 N-terminal" evidence="6">
    <location>
        <begin position="34"/>
        <end position="140"/>
    </location>
</feature>
<evidence type="ECO:0000256" key="5">
    <source>
        <dbReference type="SAM" id="MobiDB-lite"/>
    </source>
</evidence>
<name>A0AAN8XS24_POLSC</name>
<reference evidence="8 9" key="1">
    <citation type="submission" date="2023-10" db="EMBL/GenBank/DDBJ databases">
        <title>Genomes of two closely related lineages of the louse Polyplax serrata with different host specificities.</title>
        <authorList>
            <person name="Martinu J."/>
            <person name="Tarabai H."/>
            <person name="Stefka J."/>
            <person name="Hypsa V."/>
        </authorList>
    </citation>
    <scope>NUCLEOTIDE SEQUENCE [LARGE SCALE GENOMIC DNA]</scope>
    <source>
        <strain evidence="8">HR10_N</strain>
    </source>
</reference>
<dbReference type="Pfam" id="PF10392">
    <property type="entry name" value="COG5_N"/>
    <property type="match status" value="1"/>
</dbReference>
<dbReference type="InterPro" id="IPR049176">
    <property type="entry name" value="COG5_N"/>
</dbReference>
<comment type="caution">
    <text evidence="8">The sequence shown here is derived from an EMBL/GenBank/DDBJ whole genome shotgun (WGS) entry which is preliminary data.</text>
</comment>
<evidence type="ECO:0000313" key="9">
    <source>
        <dbReference type="Proteomes" id="UP001372834"/>
    </source>
</evidence>
<dbReference type="InterPro" id="IPR048485">
    <property type="entry name" value="COG5_helical"/>
</dbReference>
<gene>
    <name evidence="8" type="ORF">RUM43_000302</name>
</gene>
<evidence type="ECO:0000256" key="1">
    <source>
        <dbReference type="ARBA" id="ARBA00004395"/>
    </source>
</evidence>
<dbReference type="GO" id="GO:0000139">
    <property type="term" value="C:Golgi membrane"/>
    <property type="evidence" value="ECO:0007669"/>
    <property type="project" value="UniProtKB-SubCell"/>
</dbReference>
<dbReference type="PANTHER" id="PTHR13228">
    <property type="entry name" value="CONSERVED OLIGOMERIC GOLGI COMPLEX COMPONENT 5"/>
    <property type="match status" value="1"/>
</dbReference>
<dbReference type="AlphaFoldDB" id="A0AAN8XS24"/>